<protein>
    <submittedName>
        <fullName evidence="5">GntR family transcriptional regulator</fullName>
    </submittedName>
</protein>
<gene>
    <name evidence="5" type="ORF">FF124_19380</name>
</gene>
<dbReference type="GO" id="GO:0003700">
    <property type="term" value="F:DNA-binding transcription factor activity"/>
    <property type="evidence" value="ECO:0007669"/>
    <property type="project" value="InterPro"/>
</dbReference>
<feature type="domain" description="HTH gntR-type" evidence="4">
    <location>
        <begin position="11"/>
        <end position="80"/>
    </location>
</feature>
<dbReference type="Gene3D" id="3.40.1410.10">
    <property type="entry name" value="Chorismate lyase-like"/>
    <property type="match status" value="1"/>
</dbReference>
<keyword evidence="6" id="KW-1185">Reference proteome</keyword>
<dbReference type="Gene3D" id="1.10.10.10">
    <property type="entry name" value="Winged helix-like DNA-binding domain superfamily/Winged helix DNA-binding domain"/>
    <property type="match status" value="1"/>
</dbReference>
<dbReference type="InterPro" id="IPR011663">
    <property type="entry name" value="UTRA"/>
</dbReference>
<keyword evidence="1" id="KW-0805">Transcription regulation</keyword>
<dbReference type="RefSeq" id="WP_138750125.1">
    <property type="nucleotide sequence ID" value="NZ_VCLB01000011.1"/>
</dbReference>
<dbReference type="SMART" id="SM00345">
    <property type="entry name" value="HTH_GNTR"/>
    <property type="match status" value="1"/>
</dbReference>
<sequence length="246" mass="28013">MTTVPQFSSDAPLHVQVRELIRQQAISGEIVDENGRLMTEAALVERFGVSRVTVRNALAPLVEDGMFDRSPKRGTFLRPNYAERWVGRLMGFQEIMAEAGYRPGASILLSGMTHQHDDEVRELLKERAVYELKRIRYADDTPIAIEHAFYPPDIGIELSKRELISIKMYQVFEEELGLEIKDAVQTISARISSPEDEAALELEQASALIEMQRTTHDPEGRVLELLRAVYRPDFFQLTINLNRRGS</sequence>
<dbReference type="InterPro" id="IPR028978">
    <property type="entry name" value="Chorismate_lyase_/UTRA_dom_sf"/>
</dbReference>
<dbReference type="PRINTS" id="PR00035">
    <property type="entry name" value="HTHGNTR"/>
</dbReference>
<dbReference type="Proteomes" id="UP000307874">
    <property type="component" value="Unassembled WGS sequence"/>
</dbReference>
<evidence type="ECO:0000259" key="4">
    <source>
        <dbReference type="PROSITE" id="PS50949"/>
    </source>
</evidence>
<dbReference type="GO" id="GO:0003677">
    <property type="term" value="F:DNA binding"/>
    <property type="evidence" value="ECO:0007669"/>
    <property type="project" value="UniProtKB-KW"/>
</dbReference>
<dbReference type="Pfam" id="PF00392">
    <property type="entry name" value="GntR"/>
    <property type="match status" value="1"/>
</dbReference>
<keyword evidence="2" id="KW-0238">DNA-binding</keyword>
<dbReference type="InterPro" id="IPR036388">
    <property type="entry name" value="WH-like_DNA-bd_sf"/>
</dbReference>
<dbReference type="PANTHER" id="PTHR44846:SF1">
    <property type="entry name" value="MANNOSYL-D-GLYCERATE TRANSPORT_METABOLISM SYSTEM REPRESSOR MNGR-RELATED"/>
    <property type="match status" value="1"/>
</dbReference>
<evidence type="ECO:0000313" key="6">
    <source>
        <dbReference type="Proteomes" id="UP000307874"/>
    </source>
</evidence>
<dbReference type="OrthoDB" id="9800645at2"/>
<proteinExistence type="predicted"/>
<organism evidence="5 6">
    <name type="scientific">Martelella lutilitoris</name>
    <dbReference type="NCBI Taxonomy" id="2583532"/>
    <lineage>
        <taxon>Bacteria</taxon>
        <taxon>Pseudomonadati</taxon>
        <taxon>Pseudomonadota</taxon>
        <taxon>Alphaproteobacteria</taxon>
        <taxon>Hyphomicrobiales</taxon>
        <taxon>Aurantimonadaceae</taxon>
        <taxon>Martelella</taxon>
    </lineage>
</organism>
<name>A0A5C4JNZ8_9HYPH</name>
<dbReference type="SUPFAM" id="SSF46785">
    <property type="entry name" value="Winged helix' DNA-binding domain"/>
    <property type="match status" value="1"/>
</dbReference>
<evidence type="ECO:0000313" key="5">
    <source>
        <dbReference type="EMBL" id="TNB46309.1"/>
    </source>
</evidence>
<dbReference type="InterPro" id="IPR036390">
    <property type="entry name" value="WH_DNA-bd_sf"/>
</dbReference>
<keyword evidence="3" id="KW-0804">Transcription</keyword>
<dbReference type="PANTHER" id="PTHR44846">
    <property type="entry name" value="MANNOSYL-D-GLYCERATE TRANSPORT/METABOLISM SYSTEM REPRESSOR MNGR-RELATED"/>
    <property type="match status" value="1"/>
</dbReference>
<evidence type="ECO:0000256" key="3">
    <source>
        <dbReference type="ARBA" id="ARBA00023163"/>
    </source>
</evidence>
<dbReference type="GO" id="GO:0045892">
    <property type="term" value="P:negative regulation of DNA-templated transcription"/>
    <property type="evidence" value="ECO:0007669"/>
    <property type="project" value="TreeGrafter"/>
</dbReference>
<comment type="caution">
    <text evidence="5">The sequence shown here is derived from an EMBL/GenBank/DDBJ whole genome shotgun (WGS) entry which is preliminary data.</text>
</comment>
<dbReference type="PROSITE" id="PS50949">
    <property type="entry name" value="HTH_GNTR"/>
    <property type="match status" value="1"/>
</dbReference>
<accession>A0A5C4JNZ8</accession>
<evidence type="ECO:0000256" key="2">
    <source>
        <dbReference type="ARBA" id="ARBA00023125"/>
    </source>
</evidence>
<dbReference type="InterPro" id="IPR000524">
    <property type="entry name" value="Tscrpt_reg_HTH_GntR"/>
</dbReference>
<dbReference type="SUPFAM" id="SSF64288">
    <property type="entry name" value="Chorismate lyase-like"/>
    <property type="match status" value="1"/>
</dbReference>
<dbReference type="CDD" id="cd07377">
    <property type="entry name" value="WHTH_GntR"/>
    <property type="match status" value="1"/>
</dbReference>
<dbReference type="EMBL" id="VCLB01000011">
    <property type="protein sequence ID" value="TNB46309.1"/>
    <property type="molecule type" value="Genomic_DNA"/>
</dbReference>
<reference evidence="5 6" key="1">
    <citation type="submission" date="2019-05" db="EMBL/GenBank/DDBJ databases">
        <authorList>
            <person name="Lee S.D."/>
        </authorList>
    </citation>
    <scope>NUCLEOTIDE SEQUENCE [LARGE SCALE GENOMIC DNA]</scope>
    <source>
        <strain evidence="5 6">GH2-6</strain>
    </source>
</reference>
<evidence type="ECO:0000256" key="1">
    <source>
        <dbReference type="ARBA" id="ARBA00023015"/>
    </source>
</evidence>
<dbReference type="SMART" id="SM00866">
    <property type="entry name" value="UTRA"/>
    <property type="match status" value="1"/>
</dbReference>
<dbReference type="AlphaFoldDB" id="A0A5C4JNZ8"/>
<dbReference type="InterPro" id="IPR050679">
    <property type="entry name" value="Bact_HTH_transcr_reg"/>
</dbReference>
<reference evidence="5 6" key="2">
    <citation type="submission" date="2019-06" db="EMBL/GenBank/DDBJ databases">
        <title>Martelella lutilitoris sp. nov., isolated from a tidal mudflat.</title>
        <authorList>
            <person name="Kim Y.-J."/>
        </authorList>
    </citation>
    <scope>NUCLEOTIDE SEQUENCE [LARGE SCALE GENOMIC DNA]</scope>
    <source>
        <strain evidence="5 6">GH2-6</strain>
    </source>
</reference>
<dbReference type="Pfam" id="PF07702">
    <property type="entry name" value="UTRA"/>
    <property type="match status" value="1"/>
</dbReference>